<dbReference type="RefSeq" id="WP_078922765.1">
    <property type="nucleotide sequence ID" value="NZ_FUYB01000010.1"/>
</dbReference>
<gene>
    <name evidence="2" type="ORF">SAMN02745130_02289</name>
</gene>
<dbReference type="InterPro" id="IPR029043">
    <property type="entry name" value="GcvT/YgfZ_C"/>
</dbReference>
<dbReference type="Gene3D" id="3.30.70.1400">
    <property type="entry name" value="Aminomethyltransferase beta-barrel domains"/>
    <property type="match status" value="1"/>
</dbReference>
<dbReference type="Gene3D" id="2.40.30.160">
    <property type="match status" value="1"/>
</dbReference>
<dbReference type="PANTHER" id="PTHR22602:SF0">
    <property type="entry name" value="TRANSFERASE CAF17, MITOCHONDRIAL-RELATED"/>
    <property type="match status" value="1"/>
</dbReference>
<dbReference type="InterPro" id="IPR045179">
    <property type="entry name" value="YgfZ/GcvT"/>
</dbReference>
<dbReference type="Gene3D" id="3.30.70.1630">
    <property type="match status" value="1"/>
</dbReference>
<keyword evidence="3" id="KW-1185">Reference proteome</keyword>
<dbReference type="SUPFAM" id="SSF101790">
    <property type="entry name" value="Aminomethyltransferase beta-barrel domain"/>
    <property type="match status" value="1"/>
</dbReference>
<dbReference type="AlphaFoldDB" id="A0A1T4WZ17"/>
<organism evidence="2 3">
    <name type="scientific">Thiothrix eikelboomii</name>
    <dbReference type="NCBI Taxonomy" id="92487"/>
    <lineage>
        <taxon>Bacteria</taxon>
        <taxon>Pseudomonadati</taxon>
        <taxon>Pseudomonadota</taxon>
        <taxon>Gammaproteobacteria</taxon>
        <taxon>Thiotrichales</taxon>
        <taxon>Thiotrichaceae</taxon>
        <taxon>Thiothrix</taxon>
    </lineage>
</organism>
<name>A0A1T4WZ17_9GAMM</name>
<evidence type="ECO:0000313" key="3">
    <source>
        <dbReference type="Proteomes" id="UP000190460"/>
    </source>
</evidence>
<dbReference type="NCBIfam" id="TIGR03317">
    <property type="entry name" value="ygfZ_signature"/>
    <property type="match status" value="1"/>
</dbReference>
<dbReference type="Proteomes" id="UP000190460">
    <property type="component" value="Unassembled WGS sequence"/>
</dbReference>
<dbReference type="EMBL" id="FUYB01000010">
    <property type="protein sequence ID" value="SKA82407.1"/>
    <property type="molecule type" value="Genomic_DNA"/>
</dbReference>
<reference evidence="2 3" key="1">
    <citation type="submission" date="2017-02" db="EMBL/GenBank/DDBJ databases">
        <authorList>
            <person name="Peterson S.W."/>
        </authorList>
    </citation>
    <scope>NUCLEOTIDE SEQUENCE [LARGE SCALE GENOMIC DNA]</scope>
    <source>
        <strain evidence="2 3">ATCC 49788</strain>
    </source>
</reference>
<dbReference type="InterPro" id="IPR017703">
    <property type="entry name" value="YgfZ/GCV_T_CS"/>
</dbReference>
<protein>
    <submittedName>
        <fullName evidence="2">Uncharacterized protein</fullName>
    </submittedName>
</protein>
<dbReference type="PANTHER" id="PTHR22602">
    <property type="entry name" value="TRANSFERASE CAF17, MITOCHONDRIAL-RELATED"/>
    <property type="match status" value="1"/>
</dbReference>
<sequence length="342" mass="37411">MKPEWKNFLIEQGAEFDGSTLLHFGNPERERRIAPQGAILCDLSHQGLISATGVDAAAFLQGQLSNDIQQVSAARAQLSSYSSPKGRAYTTFQIMQRQGVYYLALSSDVLETVLKRLRLFVMRSKLALEDARESLVHFGYADPIGEQRLQAALGDYPKQVLDVMQTGNLTIIRQAASVPRFEIYGELDDARQLWSRLSVHAAAVGSASWDYFDIEAGIPKITAASMEAWVPQMLNLHLINGISFKKGCFPGQEIVARLKYLGKNKRQLYRIAIDTVHQPAVGAKIQDAQGEEAGEILNAVLSPSGNQIEALAVLKIAAADQALSLAGAKINSLPLPYSLDSE</sequence>
<dbReference type="STRING" id="92487.SAMN02745130_02289"/>
<dbReference type="SUPFAM" id="SSF103025">
    <property type="entry name" value="Folate-binding domain"/>
    <property type="match status" value="1"/>
</dbReference>
<feature type="binding site" evidence="1">
    <location>
        <position position="182"/>
    </location>
    <ligand>
        <name>substrate</name>
    </ligand>
</feature>
<dbReference type="PIRSF" id="PIRSF006487">
    <property type="entry name" value="GcvT"/>
    <property type="match status" value="1"/>
</dbReference>
<dbReference type="OrthoDB" id="9796287at2"/>
<evidence type="ECO:0000256" key="1">
    <source>
        <dbReference type="PIRSR" id="PIRSR006487-1"/>
    </source>
</evidence>
<dbReference type="GO" id="GO:0016226">
    <property type="term" value="P:iron-sulfur cluster assembly"/>
    <property type="evidence" value="ECO:0007669"/>
    <property type="project" value="TreeGrafter"/>
</dbReference>
<proteinExistence type="predicted"/>
<accession>A0A1T4WZ17</accession>
<evidence type="ECO:0000313" key="2">
    <source>
        <dbReference type="EMBL" id="SKA82407.1"/>
    </source>
</evidence>